<feature type="compositionally biased region" description="Acidic residues" evidence="1">
    <location>
        <begin position="117"/>
        <end position="137"/>
    </location>
</feature>
<feature type="compositionally biased region" description="Pro residues" evidence="1">
    <location>
        <begin position="481"/>
        <end position="494"/>
    </location>
</feature>
<feature type="region of interest" description="Disordered" evidence="1">
    <location>
        <begin position="534"/>
        <end position="672"/>
    </location>
</feature>
<dbReference type="Proteomes" id="UP000281424">
    <property type="component" value="Segment"/>
</dbReference>
<feature type="region of interest" description="Disordered" evidence="1">
    <location>
        <begin position="1"/>
        <end position="174"/>
    </location>
</feature>
<evidence type="ECO:0008006" key="3">
    <source>
        <dbReference type="Google" id="ProtNLM"/>
    </source>
</evidence>
<feature type="compositionally biased region" description="Basic residues" evidence="1">
    <location>
        <begin position="149"/>
        <end position="167"/>
    </location>
</feature>
<accession>A0A2R2XFB2</accession>
<feature type="region of interest" description="Disordered" evidence="1">
    <location>
        <begin position="465"/>
        <end position="498"/>
    </location>
</feature>
<dbReference type="PRINTS" id="PR01217">
    <property type="entry name" value="PRICHEXTENSN"/>
</dbReference>
<organism evidence="2">
    <name type="scientific">White spot syndrome virus</name>
    <dbReference type="NCBI Taxonomy" id="342409"/>
    <lineage>
        <taxon>Viruses</taxon>
        <taxon>Viruses incertae sedis</taxon>
        <taxon>Naldaviricetes</taxon>
        <taxon>Nimaviridae</taxon>
        <taxon>Whispovirus</taxon>
    </lineage>
</organism>
<feature type="compositionally biased region" description="Basic residues" evidence="1">
    <location>
        <begin position="1"/>
        <end position="20"/>
    </location>
</feature>
<evidence type="ECO:0000313" key="2">
    <source>
        <dbReference type="EMBL" id="ASV62916.1"/>
    </source>
</evidence>
<reference evidence="2" key="1">
    <citation type="journal article" date="2017" name="Virusdisease">
        <title>Characterization and prevalence of a novel white spot syndrome viral genotype in naturally infected wild crayfish, Procambarus clarkii, in Shanghai, China.</title>
        <authorList>
            <person name="Jiang L."/>
            <person name="Xiao J."/>
            <person name="Liu L."/>
            <person name="Pan Y."/>
            <person name="Yan S."/>
            <person name="Wang Y."/>
        </authorList>
    </citation>
    <scope>NUCLEOTIDE SEQUENCE [LARGE SCALE GENOMIC DNA]</scope>
    <source>
        <strain evidence="2">PC</strain>
    </source>
</reference>
<feature type="compositionally biased region" description="Pro residues" evidence="1">
    <location>
        <begin position="594"/>
        <end position="609"/>
    </location>
</feature>
<name>A0A2R2XFB2_9VIRU</name>
<dbReference type="EMBL" id="KX686117">
    <property type="protein sequence ID" value="ASV62916.1"/>
    <property type="molecule type" value="Genomic_DNA"/>
</dbReference>
<dbReference type="PANTHER" id="PTHR22933:SF31">
    <property type="entry name" value="FI18007P1"/>
    <property type="match status" value="1"/>
</dbReference>
<proteinExistence type="predicted"/>
<evidence type="ECO:0000256" key="1">
    <source>
        <dbReference type="SAM" id="MobiDB-lite"/>
    </source>
</evidence>
<dbReference type="InterPro" id="IPR052976">
    <property type="entry name" value="Scoloptoxin-like"/>
</dbReference>
<feature type="compositionally biased region" description="Low complexity" evidence="1">
    <location>
        <begin position="544"/>
        <end position="554"/>
    </location>
</feature>
<protein>
    <recommendedName>
        <fullName evidence="3">Wsv161</fullName>
    </recommendedName>
</protein>
<feature type="compositionally biased region" description="Low complexity" evidence="1">
    <location>
        <begin position="465"/>
        <end position="480"/>
    </location>
</feature>
<dbReference type="PANTHER" id="PTHR22933">
    <property type="entry name" value="FI18007P1-RELATED"/>
    <property type="match status" value="1"/>
</dbReference>
<feature type="compositionally biased region" description="Low complexity" evidence="1">
    <location>
        <begin position="581"/>
        <end position="593"/>
    </location>
</feature>
<feature type="compositionally biased region" description="Pro residues" evidence="1">
    <location>
        <begin position="622"/>
        <end position="640"/>
    </location>
</feature>
<feature type="compositionally biased region" description="Basic and acidic residues" evidence="1">
    <location>
        <begin position="21"/>
        <end position="31"/>
    </location>
</feature>
<feature type="compositionally biased region" description="Pro residues" evidence="1">
    <location>
        <begin position="555"/>
        <end position="568"/>
    </location>
</feature>
<feature type="compositionally biased region" description="Acidic residues" evidence="1">
    <location>
        <begin position="96"/>
        <end position="109"/>
    </location>
</feature>
<sequence>MPPKHKPNTALKKHIIRNQQRKKEDDAESRFQRNMGQEVSKLDAPTSSKNRQRRKIRTSKILSRSGDCVAGDCSDLENGEGKRDTDQEGGGRGGGNEEEEEGKEEGEGEEQQREEKEEQSEEKEEKDGEEEEEENVEDEHVTPTTSVSKRAKQMKKHIFPPSKKRKRSDTESKALAVPAGKMMTVSRPLRGAITSGSILGVRSENAPQYDYVSYLADEAVVKEKAIQYRIRSLLANLLKANKTKAFPTSSSLLSSEQGKKKFGGKRTNTFVVTNVGAELVKALLANSCWAISHRKDIRSGEIQWQELSSKILKSLNDGNATEINNLMSSIVEDRIQRTVKERVYFEQLATVCNNLFGTRILPNKNFDKNFVSVASDNSNATVRGLSIPRYFRAINNNVWVKMSSTMDLLVGGGMRSKSEHSISMLEKCAAGVLARASARPVEKMIKSAVEETSQAFNLSTGVFVPKQQQQQRQQQQQQFPPFQPPPFPLPPPQAPFQVQQPTYQGYLNPYYQYNQYYNPYAPQQLQQQYPLYFLGNQSQPPPQLQQQQQQQQQQPPQPPNNIPPPPTPQQQSPSNIPPPQQQQQQPFPVQLISSPPPPPPIPNTAPSPPISRVRFDSRSTTPQPPPTPVLPKPTPLPPPSTARAEEENATDMSFTDIDSELGSIDFDLPPATPGRNVEEIIKAQRQAVKETGVRGEEEEEEEAFIAPIIRQPRTPGNFRDELLDVNESIYGSDIEPAAAAAAFDWDMGLDDLNGDEPYEFE</sequence>